<protein>
    <submittedName>
        <fullName evidence="3">Pilus assembly protein TadE</fullName>
    </submittedName>
</protein>
<accession>A0A849HKA9</accession>
<keyword evidence="1" id="KW-0812">Transmembrane</keyword>
<comment type="caution">
    <text evidence="3">The sequence shown here is derived from an EMBL/GenBank/DDBJ whole genome shotgun (WGS) entry which is preliminary data.</text>
</comment>
<dbReference type="Proteomes" id="UP000588586">
    <property type="component" value="Unassembled WGS sequence"/>
</dbReference>
<gene>
    <name evidence="3" type="ORF">HJG52_13960</name>
</gene>
<reference evidence="3 4" key="1">
    <citation type="submission" date="2020-04" db="EMBL/GenBank/DDBJ databases">
        <title>Knoellia sp. isolate from air conditioner.</title>
        <authorList>
            <person name="Chea S."/>
            <person name="Kim D.-U."/>
        </authorList>
    </citation>
    <scope>NUCLEOTIDE SEQUENCE [LARGE SCALE GENOMIC DNA]</scope>
    <source>
        <strain evidence="3 4">DB2414S</strain>
    </source>
</reference>
<evidence type="ECO:0000313" key="4">
    <source>
        <dbReference type="Proteomes" id="UP000588586"/>
    </source>
</evidence>
<organism evidence="3 4">
    <name type="scientific">Knoellia koreensis</name>
    <dbReference type="NCBI Taxonomy" id="2730921"/>
    <lineage>
        <taxon>Bacteria</taxon>
        <taxon>Bacillati</taxon>
        <taxon>Actinomycetota</taxon>
        <taxon>Actinomycetes</taxon>
        <taxon>Micrococcales</taxon>
        <taxon>Intrasporangiaceae</taxon>
        <taxon>Knoellia</taxon>
    </lineage>
</organism>
<feature type="domain" description="Putative Flp pilus-assembly TadG-like N-terminal" evidence="2">
    <location>
        <begin position="22"/>
        <end position="68"/>
    </location>
</feature>
<dbReference type="EMBL" id="JABEPQ010000003">
    <property type="protein sequence ID" value="NNM47103.1"/>
    <property type="molecule type" value="Genomic_DNA"/>
</dbReference>
<proteinExistence type="predicted"/>
<dbReference type="Pfam" id="PF13400">
    <property type="entry name" value="Tad"/>
    <property type="match status" value="1"/>
</dbReference>
<dbReference type="NCBIfam" id="TIGR03816">
    <property type="entry name" value="tadE_like_DECH"/>
    <property type="match status" value="1"/>
</dbReference>
<dbReference type="RefSeq" id="WP_171244237.1">
    <property type="nucleotide sequence ID" value="NZ_JABEPQ010000003.1"/>
</dbReference>
<evidence type="ECO:0000259" key="2">
    <source>
        <dbReference type="Pfam" id="PF13400"/>
    </source>
</evidence>
<evidence type="ECO:0000256" key="1">
    <source>
        <dbReference type="SAM" id="Phobius"/>
    </source>
</evidence>
<dbReference type="InterPro" id="IPR028087">
    <property type="entry name" value="Tad_N"/>
</dbReference>
<keyword evidence="4" id="KW-1185">Reference proteome</keyword>
<sequence>MSYGCRPRSLRRRRSNSRRERGSATVLVTAAVAVLLVLTWGGLTLTAVVSAMHRSRAAADLAALAGASSWAQGASPASACARSADLARRNGGVLTDCSANALGTVIVTTTVPVRVPLLGSGGGAVARARAGPSDP</sequence>
<evidence type="ECO:0000313" key="3">
    <source>
        <dbReference type="EMBL" id="NNM47103.1"/>
    </source>
</evidence>
<dbReference type="InterPro" id="IPR021202">
    <property type="entry name" value="Rv3654c-like"/>
</dbReference>
<feature type="transmembrane region" description="Helical" evidence="1">
    <location>
        <begin position="21"/>
        <end position="43"/>
    </location>
</feature>
<dbReference type="AlphaFoldDB" id="A0A849HKA9"/>
<keyword evidence="1" id="KW-0472">Membrane</keyword>
<name>A0A849HKA9_9MICO</name>
<keyword evidence="1" id="KW-1133">Transmembrane helix</keyword>